<dbReference type="InterPro" id="IPR006143">
    <property type="entry name" value="RND_pump_MFP"/>
</dbReference>
<evidence type="ECO:0000313" key="7">
    <source>
        <dbReference type="EMBL" id="NMM49957.1"/>
    </source>
</evidence>
<accession>A0A848J084</accession>
<dbReference type="SUPFAM" id="SSF111369">
    <property type="entry name" value="HlyD-like secretion proteins"/>
    <property type="match status" value="1"/>
</dbReference>
<dbReference type="NCBIfam" id="TIGR01730">
    <property type="entry name" value="RND_mfp"/>
    <property type="match status" value="1"/>
</dbReference>
<organism evidence="7 8">
    <name type="scientific">Marinigracilibium pacificum</name>
    <dbReference type="NCBI Taxonomy" id="2729599"/>
    <lineage>
        <taxon>Bacteria</taxon>
        <taxon>Pseudomonadati</taxon>
        <taxon>Bacteroidota</taxon>
        <taxon>Cytophagia</taxon>
        <taxon>Cytophagales</taxon>
        <taxon>Flammeovirgaceae</taxon>
        <taxon>Marinigracilibium</taxon>
    </lineage>
</organism>
<dbReference type="EMBL" id="JABBNU010000010">
    <property type="protein sequence ID" value="NMM49957.1"/>
    <property type="molecule type" value="Genomic_DNA"/>
</dbReference>
<dbReference type="Pfam" id="PF25973">
    <property type="entry name" value="BSH_CzcB"/>
    <property type="match status" value="1"/>
</dbReference>
<evidence type="ECO:0000256" key="3">
    <source>
        <dbReference type="SAM" id="Coils"/>
    </source>
</evidence>
<comment type="caution">
    <text evidence="7">The sequence shown here is derived from an EMBL/GenBank/DDBJ whole genome shotgun (WGS) entry which is preliminary data.</text>
</comment>
<dbReference type="Gene3D" id="2.40.30.170">
    <property type="match status" value="1"/>
</dbReference>
<evidence type="ECO:0000259" key="6">
    <source>
        <dbReference type="Pfam" id="PF25973"/>
    </source>
</evidence>
<dbReference type="GO" id="GO:0015679">
    <property type="term" value="P:plasma membrane copper ion transport"/>
    <property type="evidence" value="ECO:0007669"/>
    <property type="project" value="TreeGrafter"/>
</dbReference>
<evidence type="ECO:0000256" key="4">
    <source>
        <dbReference type="SAM" id="MobiDB-lite"/>
    </source>
</evidence>
<proteinExistence type="inferred from homology"/>
<protein>
    <submittedName>
        <fullName evidence="7">Efflux RND transporter periplasmic adaptor subunit</fullName>
    </submittedName>
</protein>
<dbReference type="InterPro" id="IPR051909">
    <property type="entry name" value="MFP_Cation_Efflux"/>
</dbReference>
<dbReference type="GO" id="GO:0016020">
    <property type="term" value="C:membrane"/>
    <property type="evidence" value="ECO:0007669"/>
    <property type="project" value="InterPro"/>
</dbReference>
<dbReference type="InterPro" id="IPR058647">
    <property type="entry name" value="BSH_CzcB-like"/>
</dbReference>
<dbReference type="PANTHER" id="PTHR30097:SF4">
    <property type="entry name" value="SLR6042 PROTEIN"/>
    <property type="match status" value="1"/>
</dbReference>
<feature type="domain" description="CzcB-like barrel-sandwich hybrid" evidence="6">
    <location>
        <begin position="83"/>
        <end position="228"/>
    </location>
</feature>
<dbReference type="Proteomes" id="UP000559010">
    <property type="component" value="Unassembled WGS sequence"/>
</dbReference>
<dbReference type="InterPro" id="IPR058792">
    <property type="entry name" value="Beta-barrel_RND_2"/>
</dbReference>
<dbReference type="GO" id="GO:0022857">
    <property type="term" value="F:transmembrane transporter activity"/>
    <property type="evidence" value="ECO:0007669"/>
    <property type="project" value="InterPro"/>
</dbReference>
<reference evidence="7 8" key="1">
    <citation type="submission" date="2020-04" db="EMBL/GenBank/DDBJ databases">
        <title>Flammeovirgaceae bacterium KN852 isolated from deep sea.</title>
        <authorList>
            <person name="Zhang D.-C."/>
        </authorList>
    </citation>
    <scope>NUCLEOTIDE SEQUENCE [LARGE SCALE GENOMIC DNA]</scope>
    <source>
        <strain evidence="7 8">KN852</strain>
    </source>
</reference>
<feature type="domain" description="CusB-like beta-barrel" evidence="5">
    <location>
        <begin position="238"/>
        <end position="306"/>
    </location>
</feature>
<comment type="similarity">
    <text evidence="1">Belongs to the membrane fusion protein (MFP) (TC 8.A.1) family.</text>
</comment>
<evidence type="ECO:0000256" key="1">
    <source>
        <dbReference type="ARBA" id="ARBA00009477"/>
    </source>
</evidence>
<evidence type="ECO:0000256" key="2">
    <source>
        <dbReference type="ARBA" id="ARBA00022448"/>
    </source>
</evidence>
<dbReference type="Gene3D" id="1.10.287.470">
    <property type="entry name" value="Helix hairpin bin"/>
    <property type="match status" value="1"/>
</dbReference>
<keyword evidence="2" id="KW-0813">Transport</keyword>
<gene>
    <name evidence="7" type="ORF">HH304_16240</name>
</gene>
<evidence type="ECO:0000313" key="8">
    <source>
        <dbReference type="Proteomes" id="UP000559010"/>
    </source>
</evidence>
<keyword evidence="3" id="KW-0175">Coiled coil</keyword>
<dbReference type="GO" id="GO:0060003">
    <property type="term" value="P:copper ion export"/>
    <property type="evidence" value="ECO:0007669"/>
    <property type="project" value="TreeGrafter"/>
</dbReference>
<dbReference type="GO" id="GO:0030313">
    <property type="term" value="C:cell envelope"/>
    <property type="evidence" value="ECO:0007669"/>
    <property type="project" value="TreeGrafter"/>
</dbReference>
<feature type="coiled-coil region" evidence="3">
    <location>
        <begin position="157"/>
        <end position="184"/>
    </location>
</feature>
<dbReference type="Pfam" id="PF25954">
    <property type="entry name" value="Beta-barrel_RND_2"/>
    <property type="match status" value="1"/>
</dbReference>
<dbReference type="RefSeq" id="WP_169683583.1">
    <property type="nucleotide sequence ID" value="NZ_JABBNU010000010.1"/>
</dbReference>
<name>A0A848J084_9BACT</name>
<dbReference type="PANTHER" id="PTHR30097">
    <property type="entry name" value="CATION EFFLUX SYSTEM PROTEIN CUSB"/>
    <property type="match status" value="1"/>
</dbReference>
<feature type="region of interest" description="Disordered" evidence="4">
    <location>
        <begin position="24"/>
        <end position="44"/>
    </location>
</feature>
<sequence>MKISIKILFLLMIILNLSCNEDHKHADEHGHSHEENESKEENEVHLSLQQFKALNLTIDSIQYRNMSSYVESNGQLEVPPQNEAKVTAIIGANITSIKVIEGDEIKKGQILAYLSHPDLIQLQTEYLNNWNKLEYIKNEYDRQEKLYQENVGSGKEFQKIKAEYQAAKGNLKGLEAQLKLLGLNLDYIRNENIYETVAVRSPIQGSVRYVEVKTGQYVSPQTVMFEIVNIDHIHADLMVFEKDVHKVKKGQKVLFSIESIPNKELSATVYSVGRSFEQDPKAIHLHAEIENKQGLLIPGMYVRGRILTGNNDTPAIPEDGLVRDGNKYFIFTAEKESTNEHEEWHFKPVEVIPGTKDKGWVSIEFVSRIPAETLIVLDNAYYLMAEMNKSEAGHSH</sequence>
<evidence type="ECO:0000259" key="5">
    <source>
        <dbReference type="Pfam" id="PF25954"/>
    </source>
</evidence>
<keyword evidence="8" id="KW-1185">Reference proteome</keyword>
<dbReference type="AlphaFoldDB" id="A0A848J084"/>